<protein>
    <submittedName>
        <fullName evidence="1">Uncharacterized protein</fullName>
    </submittedName>
</protein>
<evidence type="ECO:0000313" key="1">
    <source>
        <dbReference type="EMBL" id="SVD59352.1"/>
    </source>
</evidence>
<gene>
    <name evidence="1" type="ORF">METZ01_LOCUS412206</name>
</gene>
<proteinExistence type="predicted"/>
<name>A0A382WKQ0_9ZZZZ</name>
<dbReference type="EMBL" id="UINC01160606">
    <property type="protein sequence ID" value="SVD59352.1"/>
    <property type="molecule type" value="Genomic_DNA"/>
</dbReference>
<dbReference type="AlphaFoldDB" id="A0A382WKQ0"/>
<sequence>AIGVDESMGFQWALSDATHQITGRWMGSP</sequence>
<reference evidence="1" key="1">
    <citation type="submission" date="2018-05" db="EMBL/GenBank/DDBJ databases">
        <authorList>
            <person name="Lanie J.A."/>
            <person name="Ng W.-L."/>
            <person name="Kazmierczak K.M."/>
            <person name="Andrzejewski T.M."/>
            <person name="Davidsen T.M."/>
            <person name="Wayne K.J."/>
            <person name="Tettelin H."/>
            <person name="Glass J.I."/>
            <person name="Rusch D."/>
            <person name="Podicherti R."/>
            <person name="Tsui H.-C.T."/>
            <person name="Winkler M.E."/>
        </authorList>
    </citation>
    <scope>NUCLEOTIDE SEQUENCE</scope>
</reference>
<feature type="non-terminal residue" evidence="1">
    <location>
        <position position="1"/>
    </location>
</feature>
<organism evidence="1">
    <name type="scientific">marine metagenome</name>
    <dbReference type="NCBI Taxonomy" id="408172"/>
    <lineage>
        <taxon>unclassified sequences</taxon>
        <taxon>metagenomes</taxon>
        <taxon>ecological metagenomes</taxon>
    </lineage>
</organism>
<accession>A0A382WKQ0</accession>